<dbReference type="Proteomes" id="UP000037977">
    <property type="component" value="Unassembled WGS sequence"/>
</dbReference>
<evidence type="ECO:0000313" key="2">
    <source>
        <dbReference type="Proteomes" id="UP000037977"/>
    </source>
</evidence>
<name>A0A0M9DJ15_9BACI</name>
<dbReference type="RefSeq" id="WP_053995457.1">
    <property type="nucleotide sequence ID" value="NZ_CP065643.1"/>
</dbReference>
<dbReference type="AlphaFoldDB" id="A0A0M9DJ15"/>
<reference evidence="1 2" key="1">
    <citation type="submission" date="2015-07" db="EMBL/GenBank/DDBJ databases">
        <title>Genome sequencing project for genomic taxonomy and phylogenomics of Bacillus-like bacteria.</title>
        <authorList>
            <person name="Liu B."/>
            <person name="Wang J."/>
            <person name="Zhu Y."/>
            <person name="Liu G."/>
            <person name="Chen Q."/>
            <person name="Chen Z."/>
            <person name="Che J."/>
            <person name="Ge C."/>
            <person name="Shi H."/>
            <person name="Pan Z."/>
            <person name="Liu X."/>
        </authorList>
    </citation>
    <scope>NUCLEOTIDE SEQUENCE [LARGE SCALE GENOMIC DNA]</scope>
    <source>
        <strain evidence="1 2">DSM 54</strain>
    </source>
</reference>
<comment type="caution">
    <text evidence="1">The sequence shown here is derived from an EMBL/GenBank/DDBJ whole genome shotgun (WGS) entry which is preliminary data.</text>
</comment>
<dbReference type="PATRIC" id="fig|33935.3.peg.3517"/>
<accession>A0A0M9DJ15</accession>
<keyword evidence="2" id="KW-1185">Reference proteome</keyword>
<dbReference type="EMBL" id="LGCI01000008">
    <property type="protein sequence ID" value="KOY81889.1"/>
    <property type="molecule type" value="Genomic_DNA"/>
</dbReference>
<organism evidence="1 2">
    <name type="scientific">Lysinibacillus macroides</name>
    <dbReference type="NCBI Taxonomy" id="33935"/>
    <lineage>
        <taxon>Bacteria</taxon>
        <taxon>Bacillati</taxon>
        <taxon>Bacillota</taxon>
        <taxon>Bacilli</taxon>
        <taxon>Bacillales</taxon>
        <taxon>Bacillaceae</taxon>
        <taxon>Lysinibacillus</taxon>
    </lineage>
</organism>
<dbReference type="OrthoDB" id="2920798at2"/>
<proteinExistence type="predicted"/>
<gene>
    <name evidence="1" type="ORF">ADM90_13340</name>
</gene>
<evidence type="ECO:0000313" key="1">
    <source>
        <dbReference type="EMBL" id="KOY81889.1"/>
    </source>
</evidence>
<sequence length="78" mass="9062">MTTDLAASIVKAISYARYGLEQYFRGLNPKIQVEKYESRIEIVSKKLHEGGLIEKQYQPLKVNEMSFAEIVKRSSYYL</sequence>
<protein>
    <submittedName>
        <fullName evidence="1">Uncharacterized protein</fullName>
    </submittedName>
</protein>